<dbReference type="EMBL" id="NIGF01000001">
    <property type="protein sequence ID" value="PQV65362.1"/>
    <property type="molecule type" value="Genomic_DNA"/>
</dbReference>
<dbReference type="RefSeq" id="WP_105482104.1">
    <property type="nucleotide sequence ID" value="NZ_NIGF01000001.1"/>
</dbReference>
<evidence type="ECO:0000313" key="3">
    <source>
        <dbReference type="Proteomes" id="UP000237684"/>
    </source>
</evidence>
<dbReference type="AlphaFoldDB" id="A0A2S8SX29"/>
<dbReference type="PANTHER" id="PTHR43190">
    <property type="entry name" value="N-ACETYL-D-GLUCOSAMINE KINASE"/>
    <property type="match status" value="1"/>
</dbReference>
<dbReference type="PANTHER" id="PTHR43190:SF3">
    <property type="entry name" value="N-ACETYL-D-GLUCOSAMINE KINASE"/>
    <property type="match status" value="1"/>
</dbReference>
<evidence type="ECO:0000259" key="1">
    <source>
        <dbReference type="Pfam" id="PF01869"/>
    </source>
</evidence>
<organism evidence="2 3">
    <name type="scientific">Abditibacterium utsteinense</name>
    <dbReference type="NCBI Taxonomy" id="1960156"/>
    <lineage>
        <taxon>Bacteria</taxon>
        <taxon>Pseudomonadati</taxon>
        <taxon>Abditibacteriota</taxon>
        <taxon>Abditibacteriia</taxon>
        <taxon>Abditibacteriales</taxon>
        <taxon>Abditibacteriaceae</taxon>
        <taxon>Abditibacterium</taxon>
    </lineage>
</organism>
<comment type="caution">
    <text evidence="2">The sequence shown here is derived from an EMBL/GenBank/DDBJ whole genome shotgun (WGS) entry which is preliminary data.</text>
</comment>
<protein>
    <submittedName>
        <fullName evidence="2">BadF-type ATPase</fullName>
    </submittedName>
</protein>
<accession>A0A2S8SX29</accession>
<dbReference type="InParanoid" id="A0A2S8SX29"/>
<dbReference type="Pfam" id="PF01869">
    <property type="entry name" value="BcrAD_BadFG"/>
    <property type="match status" value="1"/>
</dbReference>
<evidence type="ECO:0000313" key="2">
    <source>
        <dbReference type="EMBL" id="PQV65362.1"/>
    </source>
</evidence>
<dbReference type="CDD" id="cd24007">
    <property type="entry name" value="ASKHA_NBD_eukNAGK-like"/>
    <property type="match status" value="1"/>
</dbReference>
<dbReference type="InterPro" id="IPR052519">
    <property type="entry name" value="Euk-type_GlcNAc_Kinase"/>
</dbReference>
<keyword evidence="3" id="KW-1185">Reference proteome</keyword>
<dbReference type="OrthoDB" id="9772633at2"/>
<gene>
    <name evidence="2" type="ORF">B1R32_101102</name>
</gene>
<reference evidence="2 3" key="1">
    <citation type="journal article" date="2018" name="Syst. Appl. Microbiol.">
        <title>Abditibacterium utsteinense sp. nov., the first cultivated member of candidate phylum FBP, isolated from ice-free Antarctic soil samples.</title>
        <authorList>
            <person name="Tahon G."/>
            <person name="Tytgat B."/>
            <person name="Lebbe L."/>
            <person name="Carlier A."/>
            <person name="Willems A."/>
        </authorList>
    </citation>
    <scope>NUCLEOTIDE SEQUENCE [LARGE SCALE GENOMIC DNA]</scope>
    <source>
        <strain evidence="2 3">LMG 29911</strain>
    </source>
</reference>
<feature type="domain" description="ATPase BadF/BadG/BcrA/BcrD type" evidence="1">
    <location>
        <begin position="6"/>
        <end position="305"/>
    </location>
</feature>
<dbReference type="InterPro" id="IPR002731">
    <property type="entry name" value="ATPase_BadF"/>
</dbReference>
<dbReference type="InterPro" id="IPR043129">
    <property type="entry name" value="ATPase_NBD"/>
</dbReference>
<proteinExistence type="predicted"/>
<dbReference type="Gene3D" id="3.30.420.40">
    <property type="match status" value="2"/>
</dbReference>
<dbReference type="Proteomes" id="UP000237684">
    <property type="component" value="Unassembled WGS sequence"/>
</dbReference>
<dbReference type="SUPFAM" id="SSF53067">
    <property type="entry name" value="Actin-like ATPase domain"/>
    <property type="match status" value="2"/>
</dbReference>
<sequence length="306" mass="31999">MRNYRIGVDGGGTKTRVVLLDENLQIIGEGVSGSSNLYAVGLEKAAQNILEAADFALAQSRISRAEVLGWGLGLGGVCSETESARIEAALRGFLGETVKIVAREDVVAAHRGAFDWPRARGPQIVCIAGTGANCFGRNPNGETAKSDGLGPLLGDRGSGYRIGEAALRFYGNCADGIAPHTDFSHSISAHFGAKNLNALIEIVYAPDFERSRVASLVPLVLQFSEADLNARKILEDAGRELAQTARAVLGKLATKNEGNVKAEIALVGGVLSGAALVRQAFQKSLGAAAELVEARYESAIGAALLL</sequence>
<name>A0A2S8SX29_9BACT</name>